<keyword evidence="1" id="KW-0472">Membrane</keyword>
<dbReference type="PANTHER" id="PTHR44757">
    <property type="entry name" value="DIGUANYLATE CYCLASE DGCP"/>
    <property type="match status" value="1"/>
</dbReference>
<keyword evidence="6" id="KW-1185">Reference proteome</keyword>
<dbReference type="InterPro" id="IPR000160">
    <property type="entry name" value="GGDEF_dom"/>
</dbReference>
<dbReference type="SMART" id="SM00052">
    <property type="entry name" value="EAL"/>
    <property type="match status" value="1"/>
</dbReference>
<feature type="transmembrane region" description="Helical" evidence="1">
    <location>
        <begin position="91"/>
        <end position="110"/>
    </location>
</feature>
<dbReference type="SMART" id="SM00091">
    <property type="entry name" value="PAS"/>
    <property type="match status" value="1"/>
</dbReference>
<keyword evidence="1" id="KW-0812">Transmembrane</keyword>
<accession>A0ABT7QQ48</accession>
<dbReference type="PANTHER" id="PTHR44757:SF2">
    <property type="entry name" value="BIOFILM ARCHITECTURE MAINTENANCE PROTEIN MBAA"/>
    <property type="match status" value="1"/>
</dbReference>
<evidence type="ECO:0000259" key="4">
    <source>
        <dbReference type="PROSITE" id="PS50887"/>
    </source>
</evidence>
<name>A0ABT7QQ48_9BACT</name>
<feature type="domain" description="EAL" evidence="3">
    <location>
        <begin position="499"/>
        <end position="753"/>
    </location>
</feature>
<dbReference type="Proteomes" id="UP001169066">
    <property type="component" value="Unassembled WGS sequence"/>
</dbReference>
<dbReference type="InterPro" id="IPR000014">
    <property type="entry name" value="PAS"/>
</dbReference>
<dbReference type="InterPro" id="IPR035965">
    <property type="entry name" value="PAS-like_dom_sf"/>
</dbReference>
<feature type="domain" description="GGDEF" evidence="4">
    <location>
        <begin position="353"/>
        <end position="490"/>
    </location>
</feature>
<proteinExistence type="predicted"/>
<dbReference type="CDD" id="cd01948">
    <property type="entry name" value="EAL"/>
    <property type="match status" value="1"/>
</dbReference>
<feature type="domain" description="PAS" evidence="2">
    <location>
        <begin position="201"/>
        <end position="245"/>
    </location>
</feature>
<evidence type="ECO:0000259" key="3">
    <source>
        <dbReference type="PROSITE" id="PS50883"/>
    </source>
</evidence>
<feature type="transmembrane region" description="Helical" evidence="1">
    <location>
        <begin position="53"/>
        <end position="70"/>
    </location>
</feature>
<dbReference type="InterPro" id="IPR043128">
    <property type="entry name" value="Rev_trsase/Diguanyl_cyclase"/>
</dbReference>
<dbReference type="SUPFAM" id="SSF55073">
    <property type="entry name" value="Nucleotide cyclase"/>
    <property type="match status" value="1"/>
</dbReference>
<dbReference type="PROSITE" id="PS50112">
    <property type="entry name" value="PAS"/>
    <property type="match status" value="1"/>
</dbReference>
<dbReference type="Pfam" id="PF00563">
    <property type="entry name" value="EAL"/>
    <property type="match status" value="1"/>
</dbReference>
<keyword evidence="1" id="KW-1133">Transmembrane helix</keyword>
<dbReference type="NCBIfam" id="TIGR00229">
    <property type="entry name" value="sensory_box"/>
    <property type="match status" value="1"/>
</dbReference>
<dbReference type="CDD" id="cd01949">
    <property type="entry name" value="GGDEF"/>
    <property type="match status" value="1"/>
</dbReference>
<organism evidence="5 6">
    <name type="scientific">Sulfurovum xiamenensis</name>
    <dbReference type="NCBI Taxonomy" id="3019066"/>
    <lineage>
        <taxon>Bacteria</taxon>
        <taxon>Pseudomonadati</taxon>
        <taxon>Campylobacterota</taxon>
        <taxon>Epsilonproteobacteria</taxon>
        <taxon>Campylobacterales</taxon>
        <taxon>Sulfurovaceae</taxon>
        <taxon>Sulfurovum</taxon>
    </lineage>
</organism>
<dbReference type="InterPro" id="IPR001633">
    <property type="entry name" value="EAL_dom"/>
</dbReference>
<dbReference type="PROSITE" id="PS50883">
    <property type="entry name" value="EAL"/>
    <property type="match status" value="1"/>
</dbReference>
<gene>
    <name evidence="5" type="ORF">PF327_03420</name>
</gene>
<feature type="transmembrane region" description="Helical" evidence="1">
    <location>
        <begin position="21"/>
        <end position="47"/>
    </location>
</feature>
<protein>
    <submittedName>
        <fullName evidence="5">EAL domain-containing protein</fullName>
    </submittedName>
</protein>
<dbReference type="Pfam" id="PF00990">
    <property type="entry name" value="GGDEF"/>
    <property type="match status" value="1"/>
</dbReference>
<feature type="transmembrane region" description="Helical" evidence="1">
    <location>
        <begin position="116"/>
        <end position="137"/>
    </location>
</feature>
<dbReference type="Pfam" id="PF13426">
    <property type="entry name" value="PAS_9"/>
    <property type="match status" value="1"/>
</dbReference>
<evidence type="ECO:0000313" key="5">
    <source>
        <dbReference type="EMBL" id="MDM5263235.1"/>
    </source>
</evidence>
<dbReference type="SMART" id="SM00267">
    <property type="entry name" value="GGDEF"/>
    <property type="match status" value="1"/>
</dbReference>
<dbReference type="SUPFAM" id="SSF55785">
    <property type="entry name" value="PYP-like sensor domain (PAS domain)"/>
    <property type="match status" value="1"/>
</dbReference>
<dbReference type="SUPFAM" id="SSF141868">
    <property type="entry name" value="EAL domain-like"/>
    <property type="match status" value="1"/>
</dbReference>
<feature type="transmembrane region" description="Helical" evidence="1">
    <location>
        <begin position="168"/>
        <end position="189"/>
    </location>
</feature>
<evidence type="ECO:0000256" key="1">
    <source>
        <dbReference type="SAM" id="Phobius"/>
    </source>
</evidence>
<dbReference type="Gene3D" id="3.30.70.270">
    <property type="match status" value="1"/>
</dbReference>
<dbReference type="InterPro" id="IPR035919">
    <property type="entry name" value="EAL_sf"/>
</dbReference>
<dbReference type="NCBIfam" id="TIGR00254">
    <property type="entry name" value="GGDEF"/>
    <property type="match status" value="1"/>
</dbReference>
<dbReference type="InterPro" id="IPR052155">
    <property type="entry name" value="Biofilm_reg_signaling"/>
</dbReference>
<feature type="transmembrane region" description="Helical" evidence="1">
    <location>
        <begin position="144"/>
        <end position="162"/>
    </location>
</feature>
<evidence type="ECO:0000313" key="6">
    <source>
        <dbReference type="Proteomes" id="UP001169066"/>
    </source>
</evidence>
<comment type="caution">
    <text evidence="5">The sequence shown here is derived from an EMBL/GenBank/DDBJ whole genome shotgun (WGS) entry which is preliminary data.</text>
</comment>
<dbReference type="CDD" id="cd00130">
    <property type="entry name" value="PAS"/>
    <property type="match status" value="1"/>
</dbReference>
<dbReference type="Gene3D" id="3.30.450.20">
    <property type="entry name" value="PAS domain"/>
    <property type="match status" value="1"/>
</dbReference>
<dbReference type="PROSITE" id="PS50887">
    <property type="entry name" value="GGDEF"/>
    <property type="match status" value="1"/>
</dbReference>
<dbReference type="InterPro" id="IPR029787">
    <property type="entry name" value="Nucleotide_cyclase"/>
</dbReference>
<sequence>MNLKRLFSTIKELQTVDDSVIIALYTLSTRALLVVVLLAILVIIALYPVLHGSILVWALSLMLLTGYRLYSAYMFKQNPKKYSMALWYKKFIFDAILTALVFSTLGFIFIHQVDPYYQLYIVAVLLGLSLGSTVSLSADARLNIMYSAILLLPLIYSMAFLYDTPLHIILTISLILYFLAQATNIYNMYKQKNAFNTLQSEHMLLNSLFKNAPLGIFTYDKDLKVLECNEQLKKLFEYETDEIRGMDLHLLPDRDIVKVLENAIIEGTESYEGPYVSLKNKSFWIDAKVFSFTDLDNNILGGVGMIEDKTKEHTALIDLEYMVQHDVLTGLLNRRGFRIYMENLVTSPKHQTYFSILFYLDLNQFKSINDSLGHQVGDDVLLAVSKRLTNLLGKDCMVSRLGGDEFIIIIPHVSEDKNMANQEAEEFSREIQDLFLEPFIIKEMHLHIKSSIGIVLMDPGYKDIVEIIRHADLSMYQAKIDNGHIAYYDSSLDKQQKELFILQHDLIYAVKNNQLGLFYQPVVSIDGNIVSSAEALVRWEHPTRGSLSPQDFIPLAMKAGLISQITWWVLDTICQHISHWKKENRWNLEYISMNVNAQQFVENDFAREFLKKLKEYGLETNDIMIEITERSLIDNFDYTEDVITELRRQGVRCAIDDFGTGYSSLSYLKKLSFHTLKIDKEFIKNIETSAKEVHLVSSILGIGRQFDYNIVIEGIENEQQQELLRELDPKLRYQGYHFCKAIDAEEFSERFLT</sequence>
<dbReference type="EMBL" id="JAQIBC010000002">
    <property type="protein sequence ID" value="MDM5263235.1"/>
    <property type="molecule type" value="Genomic_DNA"/>
</dbReference>
<dbReference type="RefSeq" id="WP_289401346.1">
    <property type="nucleotide sequence ID" value="NZ_JAQIBC010000002.1"/>
</dbReference>
<reference evidence="5" key="1">
    <citation type="submission" date="2023-01" db="EMBL/GenBank/DDBJ databases">
        <title>Sulfurovum sp. XTW-4 genome assembly.</title>
        <authorList>
            <person name="Wang J."/>
        </authorList>
    </citation>
    <scope>NUCLEOTIDE SEQUENCE</scope>
    <source>
        <strain evidence="5">XTW-4</strain>
    </source>
</reference>
<evidence type="ECO:0000259" key="2">
    <source>
        <dbReference type="PROSITE" id="PS50112"/>
    </source>
</evidence>
<dbReference type="Gene3D" id="3.20.20.450">
    <property type="entry name" value="EAL domain"/>
    <property type="match status" value="1"/>
</dbReference>